<dbReference type="NCBIfam" id="NF001299">
    <property type="entry name" value="PRK00241.1"/>
    <property type="match status" value="1"/>
</dbReference>
<comment type="cofactor">
    <cofactor evidence="1">
        <name>Mg(2+)</name>
        <dbReference type="ChEBI" id="CHEBI:18420"/>
    </cofactor>
</comment>
<evidence type="ECO:0000259" key="7">
    <source>
        <dbReference type="PROSITE" id="PS51462"/>
    </source>
</evidence>
<dbReference type="PROSITE" id="PS00893">
    <property type="entry name" value="NUDIX_BOX"/>
    <property type="match status" value="1"/>
</dbReference>
<gene>
    <name evidence="8" type="primary">nudC</name>
    <name evidence="8" type="ORF">MsAg5_09040</name>
</gene>
<dbReference type="InterPro" id="IPR015797">
    <property type="entry name" value="NUDIX_hydrolase-like_dom_sf"/>
</dbReference>
<keyword evidence="6" id="KW-0520">NAD</keyword>
<dbReference type="SUPFAM" id="SSF55811">
    <property type="entry name" value="Nudix"/>
    <property type="match status" value="1"/>
</dbReference>
<evidence type="ECO:0000256" key="6">
    <source>
        <dbReference type="ARBA" id="ARBA00023027"/>
    </source>
</evidence>
<comment type="caution">
    <text evidence="8">The sequence shown here is derived from an EMBL/GenBank/DDBJ whole genome shotgun (WGS) entry which is preliminary data.</text>
</comment>
<keyword evidence="5" id="KW-0460">Magnesium</keyword>
<organism evidence="8 9">
    <name type="scientific">Methanolapillus africanus</name>
    <dbReference type="NCBI Taxonomy" id="3028297"/>
    <lineage>
        <taxon>Archaea</taxon>
        <taxon>Methanobacteriati</taxon>
        <taxon>Methanobacteriota</taxon>
        <taxon>Stenosarchaea group</taxon>
        <taxon>Methanomicrobia</taxon>
        <taxon>Methanosarcinales</taxon>
        <taxon>Methanosarcinaceae</taxon>
        <taxon>Methanolapillus</taxon>
    </lineage>
</organism>
<evidence type="ECO:0000256" key="3">
    <source>
        <dbReference type="ARBA" id="ARBA00022723"/>
    </source>
</evidence>
<dbReference type="InterPro" id="IPR020084">
    <property type="entry name" value="NUDIX_hydrolase_CS"/>
</dbReference>
<keyword evidence="3" id="KW-0479">Metal-binding</keyword>
<dbReference type="PANTHER" id="PTHR11383:SF3">
    <property type="entry name" value="NAD(P)H PYROPHOSPHATASE NUDT13, MITOCHONDRIAL"/>
    <property type="match status" value="1"/>
</dbReference>
<dbReference type="RefSeq" id="WP_338099442.1">
    <property type="nucleotide sequence ID" value="NZ_JAWDKD010000018.1"/>
</dbReference>
<dbReference type="CDD" id="cd03429">
    <property type="entry name" value="NUDIX_NADH_pyrophosphatase_Nudt13"/>
    <property type="match status" value="1"/>
</dbReference>
<dbReference type="InterPro" id="IPR000086">
    <property type="entry name" value="NUDIX_hydrolase_dom"/>
</dbReference>
<dbReference type="PROSITE" id="PS51462">
    <property type="entry name" value="NUDIX"/>
    <property type="match status" value="1"/>
</dbReference>
<evidence type="ECO:0000256" key="1">
    <source>
        <dbReference type="ARBA" id="ARBA00001946"/>
    </source>
</evidence>
<evidence type="ECO:0000313" key="9">
    <source>
        <dbReference type="Proteomes" id="UP001271789"/>
    </source>
</evidence>
<proteinExistence type="predicted"/>
<dbReference type="Gene3D" id="3.90.79.10">
    <property type="entry name" value="Nucleoside Triphosphate Pyrophosphohydrolase"/>
    <property type="match status" value="1"/>
</dbReference>
<dbReference type="GO" id="GO:0046872">
    <property type="term" value="F:metal ion binding"/>
    <property type="evidence" value="ECO:0007669"/>
    <property type="project" value="UniProtKB-KW"/>
</dbReference>
<dbReference type="EC" id="3.6.1.22" evidence="2"/>
<keyword evidence="9" id="KW-1185">Reference proteome</keyword>
<sequence length="284" mass="32740">MIQDIAPHRFNNQYCPQPPTAESCGLCYDKNTILVRKNEDGTFDLPTFQELEAENADIYQIYNQLYTYLFSIDDQTFYLMNQIKPPEGFTWEPIHHTMAIEPHHLSFAAVTGYQLYNWYECRKYCGRCGAVMLKNGKSRSLSCPSCQQTEYPKIAPAVIVGVTNGNRLLLAKYPRFDRYALIAGFAEIGETFEETVEREVMEEAGLKVKNIRYYKSQPWSLSDNLLAGFFCDVDAENSDPNKIVIDASELLSAEWFEREDIPVREDPNGSLTFEMMYRFKIGKI</sequence>
<evidence type="ECO:0000313" key="8">
    <source>
        <dbReference type="EMBL" id="MDV0447032.1"/>
    </source>
</evidence>
<dbReference type="Proteomes" id="UP001271789">
    <property type="component" value="Unassembled WGS sequence"/>
</dbReference>
<protein>
    <recommendedName>
        <fullName evidence="2">NAD(+) diphosphatase</fullName>
        <ecNumber evidence="2">3.6.1.22</ecNumber>
    </recommendedName>
</protein>
<dbReference type="InterPro" id="IPR049734">
    <property type="entry name" value="NudC-like_C"/>
</dbReference>
<dbReference type="EMBL" id="JAWDKD010000018">
    <property type="protein sequence ID" value="MDV0447032.1"/>
    <property type="molecule type" value="Genomic_DNA"/>
</dbReference>
<dbReference type="AlphaFoldDB" id="A0AAE4MK00"/>
<dbReference type="Gene3D" id="3.90.79.20">
    <property type="match status" value="1"/>
</dbReference>
<accession>A0AAE4MK00</accession>
<dbReference type="GO" id="GO:0016787">
    <property type="term" value="F:hydrolase activity"/>
    <property type="evidence" value="ECO:0007669"/>
    <property type="project" value="UniProtKB-KW"/>
</dbReference>
<dbReference type="PANTHER" id="PTHR11383">
    <property type="entry name" value="NUCLEOSIDE DIPHOSPHATE-LINKED MOIETY X MOTIF 13"/>
    <property type="match status" value="1"/>
</dbReference>
<dbReference type="Pfam" id="PF00293">
    <property type="entry name" value="NUDIX"/>
    <property type="match status" value="1"/>
</dbReference>
<evidence type="ECO:0000256" key="5">
    <source>
        <dbReference type="ARBA" id="ARBA00022842"/>
    </source>
</evidence>
<name>A0AAE4MK00_9EURY</name>
<evidence type="ECO:0000256" key="4">
    <source>
        <dbReference type="ARBA" id="ARBA00022801"/>
    </source>
</evidence>
<reference evidence="8" key="1">
    <citation type="submission" date="2023-06" db="EMBL/GenBank/DDBJ databases">
        <title>Genome sequence of Methanosarcinaceae archaeon Ag5.</title>
        <authorList>
            <person name="Protasov E."/>
            <person name="Platt K."/>
            <person name="Poehlein A."/>
            <person name="Daniel R."/>
            <person name="Brune A."/>
        </authorList>
    </citation>
    <scope>NUCLEOTIDE SEQUENCE</scope>
    <source>
        <strain evidence="8">Ag5</strain>
    </source>
</reference>
<feature type="domain" description="Nudix hydrolase" evidence="7">
    <location>
        <begin position="152"/>
        <end position="277"/>
    </location>
</feature>
<keyword evidence="4 8" id="KW-0378">Hydrolase</keyword>
<evidence type="ECO:0000256" key="2">
    <source>
        <dbReference type="ARBA" id="ARBA00012381"/>
    </source>
</evidence>